<comment type="caution">
    <text evidence="1">The sequence shown here is derived from an EMBL/GenBank/DDBJ whole genome shotgun (WGS) entry which is preliminary data.</text>
</comment>
<reference evidence="1" key="1">
    <citation type="submission" date="2023-04" db="EMBL/GenBank/DDBJ databases">
        <title>A chromosome-level genome assembly of the parasitoid wasp Eretmocerus hayati.</title>
        <authorList>
            <person name="Zhong Y."/>
            <person name="Liu S."/>
            <person name="Liu Y."/>
        </authorList>
    </citation>
    <scope>NUCLEOTIDE SEQUENCE</scope>
    <source>
        <strain evidence="1">ZJU_SS_LIU_2023</strain>
    </source>
</reference>
<evidence type="ECO:0000313" key="2">
    <source>
        <dbReference type="Proteomes" id="UP001239111"/>
    </source>
</evidence>
<dbReference type="Proteomes" id="UP001239111">
    <property type="component" value="Chromosome 1"/>
</dbReference>
<gene>
    <name evidence="1" type="ORF">QAD02_019824</name>
</gene>
<name>A0ACC2PKP8_9HYME</name>
<dbReference type="EMBL" id="CM056741">
    <property type="protein sequence ID" value="KAJ8684032.1"/>
    <property type="molecule type" value="Genomic_DNA"/>
</dbReference>
<proteinExistence type="predicted"/>
<sequence>MPLHQLIRHICSRWLTLGSACERVLEQLPGLNEFFFNTLPKDDVATTKRINYVEIVTYLKDPILKPTLQFVVFASKIFTENFTLLMQKEEPLIHILHPQLRKVLLIMITNVTKSDRVPDELFTIDSDKLLVKQNLKDLECINNGQSVAESIKELNSTHRTKFLTGTQLFYIASIHHLLKKVENLEILMHFQCISPENIRKKTSHDSIITLAKSLPLYNVDLEILSIEWRLLQFDTDISFHLRRKERIDTYWNKIFELRTGETPRYTNTTRVIKAALSLVHGSADVERGFSKSGNILSSDKTRMTLRTLNAKISVSEGLKDYDCKVWEVPMTAELTKLGRQANASYTAYLAEEKRKKEEKELQTKVDLRKKQESDSLIANVKKELKSVKQLEKEYEVARKMYDEAVADSDVIEKMLRDAILKNSSKEITQQIARSCENIRNLEKNIRIEMDSLNENIRKSKTAICDGVANKKLKLS</sequence>
<evidence type="ECO:0000313" key="1">
    <source>
        <dbReference type="EMBL" id="KAJ8684032.1"/>
    </source>
</evidence>
<protein>
    <submittedName>
        <fullName evidence="1">Uncharacterized protein</fullName>
    </submittedName>
</protein>
<accession>A0ACC2PKP8</accession>
<organism evidence="1 2">
    <name type="scientific">Eretmocerus hayati</name>
    <dbReference type="NCBI Taxonomy" id="131215"/>
    <lineage>
        <taxon>Eukaryota</taxon>
        <taxon>Metazoa</taxon>
        <taxon>Ecdysozoa</taxon>
        <taxon>Arthropoda</taxon>
        <taxon>Hexapoda</taxon>
        <taxon>Insecta</taxon>
        <taxon>Pterygota</taxon>
        <taxon>Neoptera</taxon>
        <taxon>Endopterygota</taxon>
        <taxon>Hymenoptera</taxon>
        <taxon>Apocrita</taxon>
        <taxon>Proctotrupomorpha</taxon>
        <taxon>Chalcidoidea</taxon>
        <taxon>Aphelinidae</taxon>
        <taxon>Aphelininae</taxon>
        <taxon>Eretmocerus</taxon>
    </lineage>
</organism>
<keyword evidence="2" id="KW-1185">Reference proteome</keyword>